<comment type="caution">
    <text evidence="1">The sequence shown here is derived from an EMBL/GenBank/DDBJ whole genome shotgun (WGS) entry which is preliminary data.</text>
</comment>
<reference evidence="1" key="1">
    <citation type="submission" date="2022-06" db="EMBL/GenBank/DDBJ databases">
        <authorList>
            <person name="Legras J.-L."/>
            <person name="Devillers H."/>
            <person name="Grondin C."/>
        </authorList>
    </citation>
    <scope>NUCLEOTIDE SEQUENCE</scope>
    <source>
        <strain evidence="1">CLIB 1444</strain>
    </source>
</reference>
<evidence type="ECO:0000313" key="1">
    <source>
        <dbReference type="EMBL" id="CAH6719521.1"/>
    </source>
</evidence>
<keyword evidence="2" id="KW-1185">Reference proteome</keyword>
<organism evidence="1 2">
    <name type="scientific">[Candida] jaroonii</name>
    <dbReference type="NCBI Taxonomy" id="467808"/>
    <lineage>
        <taxon>Eukaryota</taxon>
        <taxon>Fungi</taxon>
        <taxon>Dikarya</taxon>
        <taxon>Ascomycota</taxon>
        <taxon>Saccharomycotina</taxon>
        <taxon>Pichiomycetes</taxon>
        <taxon>Debaryomycetaceae</taxon>
        <taxon>Yamadazyma</taxon>
    </lineage>
</organism>
<evidence type="ECO:0000313" key="2">
    <source>
        <dbReference type="Proteomes" id="UP001152531"/>
    </source>
</evidence>
<proteinExistence type="predicted"/>
<name>A0ACA9Y3H8_9ASCO</name>
<dbReference type="Proteomes" id="UP001152531">
    <property type="component" value="Unassembled WGS sequence"/>
</dbReference>
<dbReference type="EMBL" id="CALSDN010000002">
    <property type="protein sequence ID" value="CAH6719521.1"/>
    <property type="molecule type" value="Genomic_DNA"/>
</dbReference>
<gene>
    <name evidence="1" type="ORF">CLIB1444_02S10462</name>
</gene>
<accession>A0ACA9Y3H8</accession>
<protein>
    <submittedName>
        <fullName evidence="1">Uncharacterized protein</fullName>
    </submittedName>
</protein>
<sequence>MILKVKTSEPRDALQSERTCLSFVRFSTTLFITSFGILLNFKLDSNSSNNLKNNFLNSEYTKALTYLLVCISILFLVGSCASYLVTIKRYKMGSIDNFGFNNIYNGILMGVFILVLIFINISLMVDSYRQSG</sequence>